<dbReference type="GO" id="GO:0016020">
    <property type="term" value="C:membrane"/>
    <property type="evidence" value="ECO:0007669"/>
    <property type="project" value="UniProtKB-SubCell"/>
</dbReference>
<evidence type="ECO:0000256" key="7">
    <source>
        <dbReference type="ARBA" id="ARBA00023004"/>
    </source>
</evidence>
<evidence type="ECO:0000256" key="6">
    <source>
        <dbReference type="ARBA" id="ARBA00023002"/>
    </source>
</evidence>
<dbReference type="GO" id="GO:0006784">
    <property type="term" value="P:heme A biosynthetic process"/>
    <property type="evidence" value="ECO:0007669"/>
    <property type="project" value="InterPro"/>
</dbReference>
<feature type="transmembrane region" description="Helical" evidence="12">
    <location>
        <begin position="242"/>
        <end position="261"/>
    </location>
</feature>
<evidence type="ECO:0000256" key="10">
    <source>
        <dbReference type="ARBA" id="ARBA00023157"/>
    </source>
</evidence>
<keyword evidence="5 12" id="KW-1133">Transmembrane helix</keyword>
<evidence type="ECO:0000313" key="13">
    <source>
        <dbReference type="EMBL" id="SFV88601.1"/>
    </source>
</evidence>
<keyword evidence="10" id="KW-1015">Disulfide bond</keyword>
<evidence type="ECO:0000256" key="8">
    <source>
        <dbReference type="ARBA" id="ARBA00023133"/>
    </source>
</evidence>
<evidence type="ECO:0000256" key="2">
    <source>
        <dbReference type="ARBA" id="ARBA00022475"/>
    </source>
</evidence>
<keyword evidence="3 12" id="KW-0812">Transmembrane</keyword>
<dbReference type="GO" id="GO:0046872">
    <property type="term" value="F:metal ion binding"/>
    <property type="evidence" value="ECO:0007669"/>
    <property type="project" value="UniProtKB-KW"/>
</dbReference>
<organism evidence="13">
    <name type="scientific">hydrothermal vent metagenome</name>
    <dbReference type="NCBI Taxonomy" id="652676"/>
    <lineage>
        <taxon>unclassified sequences</taxon>
        <taxon>metagenomes</taxon>
        <taxon>ecological metagenomes</taxon>
    </lineage>
</organism>
<name>A0A1W1E412_9ZZZZ</name>
<feature type="transmembrane region" description="Helical" evidence="12">
    <location>
        <begin position="102"/>
        <end position="122"/>
    </location>
</feature>
<keyword evidence="4" id="KW-0479">Metal-binding</keyword>
<feature type="transmembrane region" description="Helical" evidence="12">
    <location>
        <begin position="167"/>
        <end position="185"/>
    </location>
</feature>
<comment type="subcellular location">
    <subcellularLocation>
        <location evidence="1">Membrane</location>
        <topology evidence="1">Multi-pass membrane protein</topology>
    </subcellularLocation>
</comment>
<keyword evidence="2" id="KW-1003">Cell membrane</keyword>
<keyword evidence="8" id="KW-0350">Heme biosynthesis</keyword>
<dbReference type="Pfam" id="PF02628">
    <property type="entry name" value="COX15-CtaA"/>
    <property type="match status" value="1"/>
</dbReference>
<feature type="transmembrane region" description="Helical" evidence="12">
    <location>
        <begin position="128"/>
        <end position="146"/>
    </location>
</feature>
<dbReference type="InterPro" id="IPR003780">
    <property type="entry name" value="COX15/CtaA_fam"/>
</dbReference>
<accession>A0A1W1E412</accession>
<feature type="transmembrane region" description="Helical" evidence="12">
    <location>
        <begin position="70"/>
        <end position="90"/>
    </location>
</feature>
<evidence type="ECO:0000256" key="12">
    <source>
        <dbReference type="SAM" id="Phobius"/>
    </source>
</evidence>
<feature type="transmembrane region" description="Helical" evidence="12">
    <location>
        <begin position="273"/>
        <end position="293"/>
    </location>
</feature>
<evidence type="ECO:0000256" key="11">
    <source>
        <dbReference type="ARBA" id="ARBA00023444"/>
    </source>
</evidence>
<dbReference type="PANTHER" id="PTHR35457">
    <property type="entry name" value="HEME A SYNTHASE"/>
    <property type="match status" value="1"/>
</dbReference>
<keyword evidence="9 12" id="KW-0472">Membrane</keyword>
<evidence type="ECO:0000256" key="1">
    <source>
        <dbReference type="ARBA" id="ARBA00004141"/>
    </source>
</evidence>
<comment type="pathway">
    <text evidence="11">Porphyrin-containing compound metabolism.</text>
</comment>
<dbReference type="AlphaFoldDB" id="A0A1W1E412"/>
<evidence type="ECO:0000256" key="4">
    <source>
        <dbReference type="ARBA" id="ARBA00022723"/>
    </source>
</evidence>
<sequence length="330" mass="36111">MFKKLLKISIVLALVVVVLGAYTRLTDAGLGCPDWPTCYGQLTVPDHADGTKLEGYERPLESAKGWKEMVHRYAASLLGLVIFALFFLVLKSKTKYHQSLGLPGFTVFFVILQGAFGMWTVTLMVHPGIVTTHLVGGFATTALLTWMLLNQSNPPITYQHILKRHKILLIATLLILSLQIILGGWTSTNYAALACGEEFPTCLGSWWPTMDFVNALYWGPIGAEYDYEFGVLENTARAGIQTLHRIGALVTTLFIGVLLYTLGNSYSHLKSNLVLIGGLLATQVSLGIFNVLFSIPMAIATLHNVVALLLLLSVLALLHKATRAPVACLR</sequence>
<protein>
    <submittedName>
        <fullName evidence="13">Heme A synthase, cytochrome oxidase biogenesis protein Cox15-CtaA</fullName>
    </submittedName>
</protein>
<proteinExistence type="predicted"/>
<dbReference type="InterPro" id="IPR050450">
    <property type="entry name" value="COX15/CtaA_HemeA_synthase"/>
</dbReference>
<reference evidence="13" key="1">
    <citation type="submission" date="2016-10" db="EMBL/GenBank/DDBJ databases">
        <authorList>
            <person name="de Groot N.N."/>
        </authorList>
    </citation>
    <scope>NUCLEOTIDE SEQUENCE</scope>
</reference>
<evidence type="ECO:0000256" key="9">
    <source>
        <dbReference type="ARBA" id="ARBA00023136"/>
    </source>
</evidence>
<dbReference type="PANTHER" id="PTHR35457:SF1">
    <property type="entry name" value="HEME A SYNTHASE"/>
    <property type="match status" value="1"/>
</dbReference>
<keyword evidence="6" id="KW-0560">Oxidoreductase</keyword>
<gene>
    <name evidence="13" type="ORF">MNB_SUP05-SYMBIONT-7-686</name>
</gene>
<feature type="transmembrane region" description="Helical" evidence="12">
    <location>
        <begin position="299"/>
        <end position="318"/>
    </location>
</feature>
<dbReference type="EMBL" id="FPIA01000065">
    <property type="protein sequence ID" value="SFV88601.1"/>
    <property type="molecule type" value="Genomic_DNA"/>
</dbReference>
<evidence type="ECO:0000256" key="3">
    <source>
        <dbReference type="ARBA" id="ARBA00022692"/>
    </source>
</evidence>
<keyword evidence="7" id="KW-0408">Iron</keyword>
<dbReference type="GO" id="GO:0016491">
    <property type="term" value="F:oxidoreductase activity"/>
    <property type="evidence" value="ECO:0007669"/>
    <property type="project" value="UniProtKB-KW"/>
</dbReference>
<evidence type="ECO:0000256" key="5">
    <source>
        <dbReference type="ARBA" id="ARBA00022989"/>
    </source>
</evidence>